<dbReference type="AlphaFoldDB" id="A0A5P8KGK9"/>
<sequence>MPNTGLDAAAHSLRTWLNSRHFTDLTAHQVTRFLTDSTAQWADSLGYNAQREVWLPAEPEQPRPRRLDLQLKHRSGKGRLISIEIDRSSKLLSLEKLTKAAELGDHALWLRWSREAVRVPIPPTVRLIRAQILRRTVIHGPNRYSLQVESCG</sequence>
<reference evidence="1 2" key="1">
    <citation type="submission" date="2019-10" db="EMBL/GenBank/DDBJ databases">
        <title>Streptomyces sp. strain GY16 isolated from leaves of Broussonetia papyrifera.</title>
        <authorList>
            <person name="Mo P."/>
        </authorList>
    </citation>
    <scope>NUCLEOTIDE SEQUENCE [LARGE SCALE GENOMIC DNA]</scope>
    <source>
        <strain evidence="1 2">GY16</strain>
    </source>
</reference>
<dbReference type="KEGG" id="sphv:F9278_45930"/>
<evidence type="ECO:0000313" key="2">
    <source>
        <dbReference type="Proteomes" id="UP000327294"/>
    </source>
</evidence>
<name>A0A5P8KGK9_9ACTN</name>
<keyword evidence="2" id="KW-1185">Reference proteome</keyword>
<gene>
    <name evidence="1" type="ORF">F9278_45930</name>
</gene>
<dbReference type="Proteomes" id="UP000327294">
    <property type="component" value="Chromosome"/>
</dbReference>
<dbReference type="RefSeq" id="WP_152173592.1">
    <property type="nucleotide sequence ID" value="NZ_CP045096.1"/>
</dbReference>
<dbReference type="EMBL" id="CP045096">
    <property type="protein sequence ID" value="QFR02272.1"/>
    <property type="molecule type" value="Genomic_DNA"/>
</dbReference>
<proteinExistence type="predicted"/>
<evidence type="ECO:0000313" key="1">
    <source>
        <dbReference type="EMBL" id="QFR02272.1"/>
    </source>
</evidence>
<protein>
    <submittedName>
        <fullName evidence="1">Uncharacterized protein</fullName>
    </submittedName>
</protein>
<accession>A0A5P8KGK9</accession>
<organism evidence="1 2">
    <name type="scientific">Streptomyces phaeolivaceus</name>
    <dbReference type="NCBI Taxonomy" id="2653200"/>
    <lineage>
        <taxon>Bacteria</taxon>
        <taxon>Bacillati</taxon>
        <taxon>Actinomycetota</taxon>
        <taxon>Actinomycetes</taxon>
        <taxon>Kitasatosporales</taxon>
        <taxon>Streptomycetaceae</taxon>
        <taxon>Streptomyces</taxon>
    </lineage>
</organism>